<feature type="chain" id="PRO_5043943550" evidence="1">
    <location>
        <begin position="22"/>
        <end position="280"/>
    </location>
</feature>
<dbReference type="AlphaFoldDB" id="A0AAV4A777"/>
<name>A0AAV4A777_9GAST</name>
<reference evidence="2 3" key="1">
    <citation type="journal article" date="2021" name="Elife">
        <title>Chloroplast acquisition without the gene transfer in kleptoplastic sea slugs, Plakobranchus ocellatus.</title>
        <authorList>
            <person name="Maeda T."/>
            <person name="Takahashi S."/>
            <person name="Yoshida T."/>
            <person name="Shimamura S."/>
            <person name="Takaki Y."/>
            <person name="Nagai Y."/>
            <person name="Toyoda A."/>
            <person name="Suzuki Y."/>
            <person name="Arimoto A."/>
            <person name="Ishii H."/>
            <person name="Satoh N."/>
            <person name="Nishiyama T."/>
            <person name="Hasebe M."/>
            <person name="Maruyama T."/>
            <person name="Minagawa J."/>
            <person name="Obokata J."/>
            <person name="Shigenobu S."/>
        </authorList>
    </citation>
    <scope>NUCLEOTIDE SEQUENCE [LARGE SCALE GENOMIC DNA]</scope>
</reference>
<feature type="signal peptide" evidence="1">
    <location>
        <begin position="1"/>
        <end position="21"/>
    </location>
</feature>
<evidence type="ECO:0000313" key="2">
    <source>
        <dbReference type="EMBL" id="GFO02762.1"/>
    </source>
</evidence>
<accession>A0AAV4A777</accession>
<proteinExistence type="predicted"/>
<keyword evidence="1" id="KW-0732">Signal</keyword>
<comment type="caution">
    <text evidence="2">The sequence shown here is derived from an EMBL/GenBank/DDBJ whole genome shotgun (WGS) entry which is preliminary data.</text>
</comment>
<evidence type="ECO:0000256" key="1">
    <source>
        <dbReference type="SAM" id="SignalP"/>
    </source>
</evidence>
<dbReference type="Proteomes" id="UP000735302">
    <property type="component" value="Unassembled WGS sequence"/>
</dbReference>
<organism evidence="2 3">
    <name type="scientific">Plakobranchus ocellatus</name>
    <dbReference type="NCBI Taxonomy" id="259542"/>
    <lineage>
        <taxon>Eukaryota</taxon>
        <taxon>Metazoa</taxon>
        <taxon>Spiralia</taxon>
        <taxon>Lophotrochozoa</taxon>
        <taxon>Mollusca</taxon>
        <taxon>Gastropoda</taxon>
        <taxon>Heterobranchia</taxon>
        <taxon>Euthyneura</taxon>
        <taxon>Panpulmonata</taxon>
        <taxon>Sacoglossa</taxon>
        <taxon>Placobranchoidea</taxon>
        <taxon>Plakobranchidae</taxon>
        <taxon>Plakobranchus</taxon>
    </lineage>
</organism>
<gene>
    <name evidence="2" type="ORF">PoB_002926700</name>
</gene>
<sequence length="280" mass="31268">MKTIAITALFVLIAIVVNVDADEPLWNGLRVKWGRDATTHFLAQPRTITEAEDAGYERIGPSTCGGTTAYNGLAYATDNDPSLTLLYDVRGKIAGIQAGVLRSLFDTTGYPSQNIRPPFVLDGQENNRYVITAYFTDPSKICTEGRTDEQFDEEGTGDNLWIQIGEDPSTLMAIPKQQADIQPPWEMGGCVPTMGRHYWYNQTVDMDCDNFFPVFLMYNEGMLTGFGWAFVTEIQSNFLEYPGFGFLGAFMATVPSCLQTRGILSSMHIYMTDDPWNNYC</sequence>
<protein>
    <submittedName>
        <fullName evidence="2">Uncharacterized protein</fullName>
    </submittedName>
</protein>
<dbReference type="EMBL" id="BLXT01003625">
    <property type="protein sequence ID" value="GFO02762.1"/>
    <property type="molecule type" value="Genomic_DNA"/>
</dbReference>
<evidence type="ECO:0000313" key="3">
    <source>
        <dbReference type="Proteomes" id="UP000735302"/>
    </source>
</evidence>
<keyword evidence="3" id="KW-1185">Reference proteome</keyword>